<dbReference type="GO" id="GO:0005886">
    <property type="term" value="C:plasma membrane"/>
    <property type="evidence" value="ECO:0007669"/>
    <property type="project" value="TreeGrafter"/>
</dbReference>
<dbReference type="GO" id="GO:0008800">
    <property type="term" value="F:beta-lactamase activity"/>
    <property type="evidence" value="ECO:0007669"/>
    <property type="project" value="UniProtKB-UniRule"/>
</dbReference>
<dbReference type="EMBL" id="LVYK01000002">
    <property type="protein sequence ID" value="RAS81741.1"/>
    <property type="molecule type" value="Genomic_DNA"/>
</dbReference>
<feature type="modified residue" description="N6-carboxylysine" evidence="7">
    <location>
        <position position="82"/>
    </location>
</feature>
<feature type="domain" description="Penicillin-binding protein transpeptidase" evidence="9">
    <location>
        <begin position="51"/>
        <end position="259"/>
    </location>
</feature>
<organism evidence="10 11">
    <name type="scientific">Priestia endophytica</name>
    <dbReference type="NCBI Taxonomy" id="135735"/>
    <lineage>
        <taxon>Bacteria</taxon>
        <taxon>Bacillati</taxon>
        <taxon>Bacillota</taxon>
        <taxon>Bacilli</taxon>
        <taxon>Bacillales</taxon>
        <taxon>Bacillaceae</taxon>
        <taxon>Priestia</taxon>
    </lineage>
</organism>
<dbReference type="GO" id="GO:0071555">
    <property type="term" value="P:cell wall organization"/>
    <property type="evidence" value="ECO:0007669"/>
    <property type="project" value="TreeGrafter"/>
</dbReference>
<proteinExistence type="inferred from homology"/>
<dbReference type="EC" id="3.5.2.6" evidence="3 8"/>
<evidence type="ECO:0000259" key="9">
    <source>
        <dbReference type="Pfam" id="PF00905"/>
    </source>
</evidence>
<keyword evidence="5 8" id="KW-0378">Hydrolase</keyword>
<evidence type="ECO:0000256" key="8">
    <source>
        <dbReference type="RuleBase" id="RU361140"/>
    </source>
</evidence>
<protein>
    <recommendedName>
        <fullName evidence="3 8">Beta-lactamase</fullName>
        <ecNumber evidence="3 8">3.5.2.6</ecNumber>
    </recommendedName>
</protein>
<gene>
    <name evidence="10" type="ORF">A3864_02630</name>
</gene>
<keyword evidence="6 8" id="KW-0046">Antibiotic resistance</keyword>
<evidence type="ECO:0000256" key="1">
    <source>
        <dbReference type="ARBA" id="ARBA00001526"/>
    </source>
</evidence>
<dbReference type="PANTHER" id="PTHR30627:SF6">
    <property type="entry name" value="BETA-LACTAMASE YBXI-RELATED"/>
    <property type="match status" value="1"/>
</dbReference>
<dbReference type="SUPFAM" id="SSF56601">
    <property type="entry name" value="beta-lactamase/transpeptidase-like"/>
    <property type="match status" value="1"/>
</dbReference>
<dbReference type="InterPro" id="IPR012338">
    <property type="entry name" value="Beta-lactam/transpept-like"/>
</dbReference>
<dbReference type="AlphaFoldDB" id="A0AAX1QET3"/>
<dbReference type="InterPro" id="IPR050515">
    <property type="entry name" value="Beta-lactam/transpept"/>
</dbReference>
<comment type="caution">
    <text evidence="10">The sequence shown here is derived from an EMBL/GenBank/DDBJ whole genome shotgun (WGS) entry which is preliminary data.</text>
</comment>
<dbReference type="Proteomes" id="UP000250174">
    <property type="component" value="Unassembled WGS sequence"/>
</dbReference>
<sequence>MKKLISYVTVFLLVCSTVTVFLGQPSQRVHAAKNSNVKEFNVEEFFNDKNGTFVLRDIKTGKTLFYNKERAQTRFAPQSTFKIPNSLIGLQVGAVRDEYDIKYWDGEKREIEEWNRDHTLGSALRYSVVWYYQEMARDIGNDRMKDWIEKISYGNKDISGRIDQFWLSSSLRISPLEQVNFIEKLYKEELPFDLDVMRTVKRMMVQKEGRNYTIHAKTGQGNELGWYVGYVEREGHDYAFAVNLEGTSAEAKRITEKVLQKYELIASNNS</sequence>
<dbReference type="NCBIfam" id="NF012161">
    <property type="entry name" value="bla_class_D_main"/>
    <property type="match status" value="1"/>
</dbReference>
<evidence type="ECO:0000256" key="6">
    <source>
        <dbReference type="ARBA" id="ARBA00023251"/>
    </source>
</evidence>
<dbReference type="Pfam" id="PF00905">
    <property type="entry name" value="Transpeptidase"/>
    <property type="match status" value="1"/>
</dbReference>
<dbReference type="GO" id="GO:0017001">
    <property type="term" value="P:antibiotic catabolic process"/>
    <property type="evidence" value="ECO:0007669"/>
    <property type="project" value="InterPro"/>
</dbReference>
<comment type="similarity">
    <text evidence="2 8">Belongs to the class-D beta-lactamase family.</text>
</comment>
<evidence type="ECO:0000313" key="11">
    <source>
        <dbReference type="Proteomes" id="UP000250174"/>
    </source>
</evidence>
<dbReference type="PROSITE" id="PS00337">
    <property type="entry name" value="BETA_LACTAMASE_D"/>
    <property type="match status" value="1"/>
</dbReference>
<comment type="catalytic activity">
    <reaction evidence="1 8">
        <text>a beta-lactam + H2O = a substituted beta-amino acid</text>
        <dbReference type="Rhea" id="RHEA:20401"/>
        <dbReference type="ChEBI" id="CHEBI:15377"/>
        <dbReference type="ChEBI" id="CHEBI:35627"/>
        <dbReference type="ChEBI" id="CHEBI:140347"/>
        <dbReference type="EC" id="3.5.2.6"/>
    </reaction>
</comment>
<dbReference type="PANTHER" id="PTHR30627">
    <property type="entry name" value="PEPTIDOGLYCAN D,D-TRANSPEPTIDASE"/>
    <property type="match status" value="1"/>
</dbReference>
<evidence type="ECO:0000256" key="5">
    <source>
        <dbReference type="ARBA" id="ARBA00022801"/>
    </source>
</evidence>
<dbReference type="Gene3D" id="3.40.710.10">
    <property type="entry name" value="DD-peptidase/beta-lactamase superfamily"/>
    <property type="match status" value="1"/>
</dbReference>
<name>A0AAX1QET3_9BACI</name>
<dbReference type="GO" id="GO:0046677">
    <property type="term" value="P:response to antibiotic"/>
    <property type="evidence" value="ECO:0007669"/>
    <property type="project" value="UniProtKB-UniRule"/>
</dbReference>
<evidence type="ECO:0000256" key="3">
    <source>
        <dbReference type="ARBA" id="ARBA00012865"/>
    </source>
</evidence>
<keyword evidence="4" id="KW-0732">Signal</keyword>
<evidence type="ECO:0000256" key="2">
    <source>
        <dbReference type="ARBA" id="ARBA00007898"/>
    </source>
</evidence>
<dbReference type="RefSeq" id="WP_113765248.1">
    <property type="nucleotide sequence ID" value="NZ_LVYK01000002.1"/>
</dbReference>
<evidence type="ECO:0000256" key="7">
    <source>
        <dbReference type="PIRSR" id="PIRSR602137-50"/>
    </source>
</evidence>
<accession>A0AAX1QET3</accession>
<dbReference type="GO" id="GO:0008658">
    <property type="term" value="F:penicillin binding"/>
    <property type="evidence" value="ECO:0007669"/>
    <property type="project" value="InterPro"/>
</dbReference>
<reference evidence="10 11" key="1">
    <citation type="submission" date="2016-03" db="EMBL/GenBank/DDBJ databases">
        <title>Comparison of Bacillus endophyticus and B. anthracis characteristics using whole genome sequence analysis and microbiological techniques.</title>
        <authorList>
            <person name="Lekota K.E."/>
            <person name="Mafofo J."/>
            <person name="Rees J."/>
            <person name="Muchadeyi F.C."/>
            <person name="Madoroba E."/>
            <person name="Van Heerden H."/>
        </authorList>
    </citation>
    <scope>NUCLEOTIDE SEQUENCE [LARGE SCALE GENOMIC DNA]</scope>
    <source>
        <strain evidence="10 11">3631_10C</strain>
    </source>
</reference>
<feature type="active site" description="Acyl-ester intermediate" evidence="7">
    <location>
        <position position="79"/>
    </location>
</feature>
<evidence type="ECO:0000313" key="10">
    <source>
        <dbReference type="EMBL" id="RAS81741.1"/>
    </source>
</evidence>
<dbReference type="InterPro" id="IPR001460">
    <property type="entry name" value="PCN-bd_Tpept"/>
</dbReference>
<evidence type="ECO:0000256" key="4">
    <source>
        <dbReference type="ARBA" id="ARBA00022729"/>
    </source>
</evidence>
<dbReference type="InterPro" id="IPR002137">
    <property type="entry name" value="Beta-lactam_class-D_AS"/>
</dbReference>